<dbReference type="Pfam" id="PF00072">
    <property type="entry name" value="Response_reg"/>
    <property type="match status" value="1"/>
</dbReference>
<keyword evidence="9" id="KW-1185">Reference proteome</keyword>
<dbReference type="CDD" id="cd17536">
    <property type="entry name" value="REC_YesN-like"/>
    <property type="match status" value="1"/>
</dbReference>
<organism evidence="8 9">
    <name type="scientific">Parageobacillus caldoxylosilyticus NBRC 107762</name>
    <dbReference type="NCBI Taxonomy" id="1220594"/>
    <lineage>
        <taxon>Bacteria</taxon>
        <taxon>Bacillati</taxon>
        <taxon>Bacillota</taxon>
        <taxon>Bacilli</taxon>
        <taxon>Bacillales</taxon>
        <taxon>Anoxybacillaceae</taxon>
        <taxon>Saccharococcus</taxon>
    </lineage>
</organism>
<keyword evidence="5" id="KW-0175">Coiled coil</keyword>
<dbReference type="InterPro" id="IPR020449">
    <property type="entry name" value="Tscrpt_reg_AraC-type_HTH"/>
</dbReference>
<dbReference type="InterPro" id="IPR001789">
    <property type="entry name" value="Sig_transdc_resp-reg_receiver"/>
</dbReference>
<dbReference type="Pfam" id="PF12833">
    <property type="entry name" value="HTH_18"/>
    <property type="match status" value="1"/>
</dbReference>
<feature type="domain" description="HTH araC/xylS-type" evidence="6">
    <location>
        <begin position="414"/>
        <end position="512"/>
    </location>
</feature>
<gene>
    <name evidence="8" type="ORF">GCA01S_016_00610</name>
</gene>
<feature type="domain" description="Response regulatory" evidence="7">
    <location>
        <begin position="2"/>
        <end position="119"/>
    </location>
</feature>
<evidence type="ECO:0000313" key="8">
    <source>
        <dbReference type="EMBL" id="GAJ39336.1"/>
    </source>
</evidence>
<dbReference type="GO" id="GO:0043565">
    <property type="term" value="F:sequence-specific DNA binding"/>
    <property type="evidence" value="ECO:0007669"/>
    <property type="project" value="InterPro"/>
</dbReference>
<dbReference type="GO" id="GO:0003700">
    <property type="term" value="F:DNA-binding transcription factor activity"/>
    <property type="evidence" value="ECO:0007669"/>
    <property type="project" value="InterPro"/>
</dbReference>
<dbReference type="Pfam" id="PF17853">
    <property type="entry name" value="GGDEF_2"/>
    <property type="match status" value="1"/>
</dbReference>
<dbReference type="GO" id="GO:0000160">
    <property type="term" value="P:phosphorelay signal transduction system"/>
    <property type="evidence" value="ECO:0007669"/>
    <property type="project" value="InterPro"/>
</dbReference>
<proteinExistence type="predicted"/>
<dbReference type="PROSITE" id="PS50110">
    <property type="entry name" value="RESPONSE_REGULATORY"/>
    <property type="match status" value="1"/>
</dbReference>
<evidence type="ECO:0000256" key="2">
    <source>
        <dbReference type="ARBA" id="ARBA00023125"/>
    </source>
</evidence>
<dbReference type="SMART" id="SM00448">
    <property type="entry name" value="REC"/>
    <property type="match status" value="1"/>
</dbReference>
<evidence type="ECO:0000313" key="9">
    <source>
        <dbReference type="Proteomes" id="UP000023561"/>
    </source>
</evidence>
<feature type="coiled-coil region" evidence="5">
    <location>
        <begin position="112"/>
        <end position="148"/>
    </location>
</feature>
<accession>A0A023DE79</accession>
<dbReference type="InterPro" id="IPR011006">
    <property type="entry name" value="CheY-like_superfamily"/>
</dbReference>
<dbReference type="RefSeq" id="WP_042408248.1">
    <property type="nucleotide sequence ID" value="NZ_BAWO01000016.1"/>
</dbReference>
<protein>
    <submittedName>
        <fullName evidence="8">Putative two-component response regulator</fullName>
    </submittedName>
</protein>
<comment type="caution">
    <text evidence="8">The sequence shown here is derived from an EMBL/GenBank/DDBJ whole genome shotgun (WGS) entry which is preliminary data.</text>
</comment>
<keyword evidence="1" id="KW-0805">Transcription regulation</keyword>
<dbReference type="AlphaFoldDB" id="A0A023DE79"/>
<keyword evidence="4" id="KW-0597">Phosphoprotein</keyword>
<dbReference type="Gene3D" id="1.10.10.60">
    <property type="entry name" value="Homeodomain-like"/>
    <property type="match status" value="2"/>
</dbReference>
<dbReference type="EMBL" id="BAWO01000016">
    <property type="protein sequence ID" value="GAJ39336.1"/>
    <property type="molecule type" value="Genomic_DNA"/>
</dbReference>
<evidence type="ECO:0000256" key="3">
    <source>
        <dbReference type="ARBA" id="ARBA00023163"/>
    </source>
</evidence>
<dbReference type="PRINTS" id="PR00032">
    <property type="entry name" value="HTHARAC"/>
</dbReference>
<dbReference type="Gene3D" id="3.40.50.2300">
    <property type="match status" value="1"/>
</dbReference>
<dbReference type="Proteomes" id="UP000023561">
    <property type="component" value="Unassembled WGS sequence"/>
</dbReference>
<evidence type="ECO:0000256" key="5">
    <source>
        <dbReference type="SAM" id="Coils"/>
    </source>
</evidence>
<dbReference type="PROSITE" id="PS01124">
    <property type="entry name" value="HTH_ARAC_FAMILY_2"/>
    <property type="match status" value="1"/>
</dbReference>
<keyword evidence="2" id="KW-0238">DNA-binding</keyword>
<dbReference type="InterPro" id="IPR041522">
    <property type="entry name" value="CdaR_GGDEF"/>
</dbReference>
<dbReference type="SUPFAM" id="SSF46689">
    <property type="entry name" value="Homeodomain-like"/>
    <property type="match status" value="2"/>
</dbReference>
<evidence type="ECO:0000256" key="4">
    <source>
        <dbReference type="PROSITE-ProRule" id="PRU00169"/>
    </source>
</evidence>
<evidence type="ECO:0000256" key="1">
    <source>
        <dbReference type="ARBA" id="ARBA00023015"/>
    </source>
</evidence>
<keyword evidence="3" id="KW-0804">Transcription</keyword>
<dbReference type="InterPro" id="IPR009057">
    <property type="entry name" value="Homeodomain-like_sf"/>
</dbReference>
<dbReference type="InterPro" id="IPR018062">
    <property type="entry name" value="HTH_AraC-typ_CS"/>
</dbReference>
<reference evidence="8 9" key="1">
    <citation type="submission" date="2014-04" db="EMBL/GenBank/DDBJ databases">
        <title>Whole genome shotgun sequence of Geobacillus caldoxylosilyticus NBRC 107762.</title>
        <authorList>
            <person name="Hosoyama A."/>
            <person name="Hosoyama Y."/>
            <person name="Katano-Makiyama Y."/>
            <person name="Tsuchikane K."/>
            <person name="Ohji S."/>
            <person name="Ichikawa N."/>
            <person name="Yamazoe A."/>
            <person name="Fujita N."/>
        </authorList>
    </citation>
    <scope>NUCLEOTIDE SEQUENCE [LARGE SCALE GENOMIC DNA]</scope>
    <source>
        <strain evidence="8 9">NBRC 107762</strain>
    </source>
</reference>
<evidence type="ECO:0000259" key="7">
    <source>
        <dbReference type="PROSITE" id="PS50110"/>
    </source>
</evidence>
<dbReference type="SUPFAM" id="SSF52172">
    <property type="entry name" value="CheY-like"/>
    <property type="match status" value="1"/>
</dbReference>
<dbReference type="OrthoDB" id="9794370at2"/>
<dbReference type="PANTHER" id="PTHR43280:SF2">
    <property type="entry name" value="HTH-TYPE TRANSCRIPTIONAL REGULATOR EXSA"/>
    <property type="match status" value="1"/>
</dbReference>
<sequence length="516" mass="60012">MRIAIVDDEALERKALQKMIRDHLPAMEVIAEAANGREAVEIADQYKPDVMLMDIKMPGIDGLKAIEWIRRNHPDIKFIIVSAFDTFDYAKQAMRHGVKEYLLKPSRKEEVIGALRRVYDELMEERRKEEENRELQKRVHQLQKLVEKEWLSVLMLEEVSSEEWKQWEALLPFSIDSGMFMVIQFPSGGKREDWKHWIEQTLSKKAAVRYVIGKMMDGQMPVLFFHDAADKTFPWKAMIQSLALELIQQFEQQYGQTLYIGLGSPASHLEELRQSYYEALAAVQYYATQKKAKSGFLPKKAVFAAATIDQTEREKRLLDAVRQGDLEQALPQCFSYIEEAAAHHPFAAVQQKLEETFILLGRMLADFGIAYERTTTFHSCRSLEELKKTAAEQLQHMTRHIQAWRHQQANGKLGKAKEYIDEHYHHPLTLEEVAEYVGISPYYFSKLFKDRFGKTFIDYVTDVRIARAKKEMANPNKSLKEICFLVGYNDPNYFSRVFKKHTGLSPSEYRKKLLAP</sequence>
<dbReference type="PROSITE" id="PS00041">
    <property type="entry name" value="HTH_ARAC_FAMILY_1"/>
    <property type="match status" value="1"/>
</dbReference>
<feature type="modified residue" description="4-aspartylphosphate" evidence="4">
    <location>
        <position position="54"/>
    </location>
</feature>
<dbReference type="InterPro" id="IPR018060">
    <property type="entry name" value="HTH_AraC"/>
</dbReference>
<name>A0A023DE79_9BACL</name>
<evidence type="ECO:0000259" key="6">
    <source>
        <dbReference type="PROSITE" id="PS01124"/>
    </source>
</evidence>
<dbReference type="PANTHER" id="PTHR43280">
    <property type="entry name" value="ARAC-FAMILY TRANSCRIPTIONAL REGULATOR"/>
    <property type="match status" value="1"/>
</dbReference>
<dbReference type="SMART" id="SM00342">
    <property type="entry name" value="HTH_ARAC"/>
    <property type="match status" value="1"/>
</dbReference>